<protein>
    <recommendedName>
        <fullName evidence="8">BZIP domain-containing protein</fullName>
    </recommendedName>
</protein>
<keyword evidence="5" id="KW-0539">Nucleus</keyword>
<feature type="compositionally biased region" description="Low complexity" evidence="7">
    <location>
        <begin position="67"/>
        <end position="94"/>
    </location>
</feature>
<dbReference type="Pfam" id="PF07716">
    <property type="entry name" value="bZIP_2"/>
    <property type="match status" value="1"/>
</dbReference>
<dbReference type="GO" id="GO:0005634">
    <property type="term" value="C:nucleus"/>
    <property type="evidence" value="ECO:0007669"/>
    <property type="project" value="UniProtKB-SubCell"/>
</dbReference>
<name>A0A565B2N4_9BRAS</name>
<dbReference type="InterPro" id="IPR044759">
    <property type="entry name" value="bZIP_RF2"/>
</dbReference>
<keyword evidence="10" id="KW-1185">Reference proteome</keyword>
<dbReference type="AlphaFoldDB" id="A0A565B2N4"/>
<gene>
    <name evidence="9" type="ORF">ANE_LOCUS5470</name>
</gene>
<dbReference type="OrthoDB" id="1435597at2759"/>
<accession>A0A565B2N4</accession>
<feature type="compositionally biased region" description="Polar residues" evidence="7">
    <location>
        <begin position="32"/>
        <end position="63"/>
    </location>
</feature>
<dbReference type="InterPro" id="IPR004827">
    <property type="entry name" value="bZIP"/>
</dbReference>
<reference evidence="9" key="1">
    <citation type="submission" date="2019-07" db="EMBL/GenBank/DDBJ databases">
        <authorList>
            <person name="Dittberner H."/>
        </authorList>
    </citation>
    <scope>NUCLEOTIDE SEQUENCE [LARGE SCALE GENOMIC DNA]</scope>
</reference>
<keyword evidence="3" id="KW-0238">DNA-binding</keyword>
<dbReference type="GO" id="GO:0003677">
    <property type="term" value="F:DNA binding"/>
    <property type="evidence" value="ECO:0007669"/>
    <property type="project" value="UniProtKB-KW"/>
</dbReference>
<evidence type="ECO:0000313" key="9">
    <source>
        <dbReference type="EMBL" id="VVA95025.1"/>
    </source>
</evidence>
<evidence type="ECO:0000256" key="7">
    <source>
        <dbReference type="SAM" id="MobiDB-lite"/>
    </source>
</evidence>
<feature type="domain" description="BZIP" evidence="8">
    <location>
        <begin position="208"/>
        <end position="268"/>
    </location>
</feature>
<evidence type="ECO:0000256" key="4">
    <source>
        <dbReference type="ARBA" id="ARBA00023163"/>
    </source>
</evidence>
<keyword evidence="6" id="KW-0175">Coiled coil</keyword>
<comment type="caution">
    <text evidence="9">The sequence shown here is derived from an EMBL/GenBank/DDBJ whole genome shotgun (WGS) entry which is preliminary data.</text>
</comment>
<evidence type="ECO:0000256" key="2">
    <source>
        <dbReference type="ARBA" id="ARBA00023015"/>
    </source>
</evidence>
<dbReference type="Proteomes" id="UP000489600">
    <property type="component" value="Unassembled WGS sequence"/>
</dbReference>
<evidence type="ECO:0000256" key="6">
    <source>
        <dbReference type="SAM" id="Coils"/>
    </source>
</evidence>
<evidence type="ECO:0000256" key="3">
    <source>
        <dbReference type="ARBA" id="ARBA00023125"/>
    </source>
</evidence>
<keyword evidence="2" id="KW-0805">Transcription regulation</keyword>
<dbReference type="InterPro" id="IPR046347">
    <property type="entry name" value="bZIP_sf"/>
</dbReference>
<evidence type="ECO:0000259" key="8">
    <source>
        <dbReference type="PROSITE" id="PS50217"/>
    </source>
</evidence>
<dbReference type="CDD" id="cd14703">
    <property type="entry name" value="bZIP_plant_RF2"/>
    <property type="match status" value="1"/>
</dbReference>
<keyword evidence="4" id="KW-0804">Transcription</keyword>
<dbReference type="Gene3D" id="1.20.5.170">
    <property type="match status" value="1"/>
</dbReference>
<feature type="region of interest" description="Disordered" evidence="7">
    <location>
        <begin position="1"/>
        <end position="133"/>
    </location>
</feature>
<dbReference type="PROSITE" id="PS50217">
    <property type="entry name" value="BZIP"/>
    <property type="match status" value="1"/>
</dbReference>
<feature type="compositionally biased region" description="Low complexity" evidence="7">
    <location>
        <begin position="168"/>
        <end position="181"/>
    </location>
</feature>
<dbReference type="EMBL" id="CABITT030000002">
    <property type="protein sequence ID" value="VVA95025.1"/>
    <property type="molecule type" value="Genomic_DNA"/>
</dbReference>
<feature type="region of interest" description="Disordered" evidence="7">
    <location>
        <begin position="151"/>
        <end position="182"/>
    </location>
</feature>
<organism evidence="9 10">
    <name type="scientific">Arabis nemorensis</name>
    <dbReference type="NCBI Taxonomy" id="586526"/>
    <lineage>
        <taxon>Eukaryota</taxon>
        <taxon>Viridiplantae</taxon>
        <taxon>Streptophyta</taxon>
        <taxon>Embryophyta</taxon>
        <taxon>Tracheophyta</taxon>
        <taxon>Spermatophyta</taxon>
        <taxon>Magnoliopsida</taxon>
        <taxon>eudicotyledons</taxon>
        <taxon>Gunneridae</taxon>
        <taxon>Pentapetalae</taxon>
        <taxon>rosids</taxon>
        <taxon>malvids</taxon>
        <taxon>Brassicales</taxon>
        <taxon>Brassicaceae</taxon>
        <taxon>Arabideae</taxon>
        <taxon>Arabis</taxon>
    </lineage>
</organism>
<evidence type="ECO:0000256" key="1">
    <source>
        <dbReference type="ARBA" id="ARBA00004123"/>
    </source>
</evidence>
<evidence type="ECO:0000256" key="5">
    <source>
        <dbReference type="ARBA" id="ARBA00023242"/>
    </source>
</evidence>
<dbReference type="PANTHER" id="PTHR13690">
    <property type="entry name" value="TRANSCRIPTION FACTOR POSF21-RELATED"/>
    <property type="match status" value="1"/>
</dbReference>
<dbReference type="GO" id="GO:0003700">
    <property type="term" value="F:DNA-binding transcription factor activity"/>
    <property type="evidence" value="ECO:0007669"/>
    <property type="project" value="InterPro"/>
</dbReference>
<comment type="subcellular location">
    <subcellularLocation>
        <location evidence="1">Nucleus</location>
    </subcellularLocation>
</comment>
<evidence type="ECO:0000313" key="10">
    <source>
        <dbReference type="Proteomes" id="UP000489600"/>
    </source>
</evidence>
<dbReference type="PANTHER" id="PTHR13690:SF80">
    <property type="entry name" value="BZIP TRANSCRIPTION FACTOR FAMILY PROTEIN-RELATED"/>
    <property type="match status" value="1"/>
</dbReference>
<feature type="coiled-coil region" evidence="6">
    <location>
        <begin position="223"/>
        <end position="313"/>
    </location>
</feature>
<sequence>MKNVDLPSLIVPGYTQSSNEDDGGDTGRRTVVTPSSGSSHPRISPYSRISTIQQQLELQNFSPGPNIPSSMSQPSPIYSSSLPPRSPSSALFPSFHPSAPLSDYDPSLLPSGNAHKRRNTTDGIAFGSHRESQVYTDDMEQSLDLDNENMGVGSTNSGVKRRAGKGIAPSSSSRLTKSASAGNLTAAEMDKIKGDKKLTELAATCPYKARRMLANRESAARSQKKKEKYIVELEDQVQDLRAENTTIRAMYNQLRSDLIAVENELKEVKIRHDGLEKQVELHQDLHVQKNARISELTNELAQYRGEANRSIMQHQSLNPNMFQQLNINQTQGNPDFDGHI</sequence>
<dbReference type="SUPFAM" id="SSF57959">
    <property type="entry name" value="Leucine zipper domain"/>
    <property type="match status" value="1"/>
</dbReference>
<dbReference type="SMART" id="SM00338">
    <property type="entry name" value="BRLZ"/>
    <property type="match status" value="1"/>
</dbReference>
<proteinExistence type="predicted"/>